<accession>A0A9D4KSJ9</accession>
<dbReference type="AlphaFoldDB" id="A0A9D4KSJ9"/>
<comment type="caution">
    <text evidence="1">The sequence shown here is derived from an EMBL/GenBank/DDBJ whole genome shotgun (WGS) entry which is preliminary data.</text>
</comment>
<sequence>MSSECITVDEARKFLFTQKGRASDNKPPSSSALHQHIKREAYQARFCWGQSLNKQQEPNPPSS</sequence>
<reference evidence="1" key="2">
    <citation type="submission" date="2020-11" db="EMBL/GenBank/DDBJ databases">
        <authorList>
            <person name="McCartney M.A."/>
            <person name="Auch B."/>
            <person name="Kono T."/>
            <person name="Mallez S."/>
            <person name="Becker A."/>
            <person name="Gohl D.M."/>
            <person name="Silverstein K.A.T."/>
            <person name="Koren S."/>
            <person name="Bechman K.B."/>
            <person name="Herman A."/>
            <person name="Abrahante J.E."/>
            <person name="Garbe J."/>
        </authorList>
    </citation>
    <scope>NUCLEOTIDE SEQUENCE</scope>
    <source>
        <strain evidence="1">Duluth1</strain>
        <tissue evidence="1">Whole animal</tissue>
    </source>
</reference>
<organism evidence="1 2">
    <name type="scientific">Dreissena polymorpha</name>
    <name type="common">Zebra mussel</name>
    <name type="synonym">Mytilus polymorpha</name>
    <dbReference type="NCBI Taxonomy" id="45954"/>
    <lineage>
        <taxon>Eukaryota</taxon>
        <taxon>Metazoa</taxon>
        <taxon>Spiralia</taxon>
        <taxon>Lophotrochozoa</taxon>
        <taxon>Mollusca</taxon>
        <taxon>Bivalvia</taxon>
        <taxon>Autobranchia</taxon>
        <taxon>Heteroconchia</taxon>
        <taxon>Euheterodonta</taxon>
        <taxon>Imparidentia</taxon>
        <taxon>Neoheterodontei</taxon>
        <taxon>Myida</taxon>
        <taxon>Dreissenoidea</taxon>
        <taxon>Dreissenidae</taxon>
        <taxon>Dreissena</taxon>
    </lineage>
</organism>
<evidence type="ECO:0000313" key="1">
    <source>
        <dbReference type="EMBL" id="KAH3844804.1"/>
    </source>
</evidence>
<evidence type="ECO:0000313" key="2">
    <source>
        <dbReference type="Proteomes" id="UP000828390"/>
    </source>
</evidence>
<gene>
    <name evidence="1" type="ORF">DPMN_087066</name>
</gene>
<proteinExistence type="predicted"/>
<keyword evidence="2" id="KW-1185">Reference proteome</keyword>
<reference evidence="1" key="1">
    <citation type="journal article" date="2019" name="bioRxiv">
        <title>The Genome of the Zebra Mussel, Dreissena polymorpha: A Resource for Invasive Species Research.</title>
        <authorList>
            <person name="McCartney M.A."/>
            <person name="Auch B."/>
            <person name="Kono T."/>
            <person name="Mallez S."/>
            <person name="Zhang Y."/>
            <person name="Obille A."/>
            <person name="Becker A."/>
            <person name="Abrahante J.E."/>
            <person name="Garbe J."/>
            <person name="Badalamenti J.P."/>
            <person name="Herman A."/>
            <person name="Mangelson H."/>
            <person name="Liachko I."/>
            <person name="Sullivan S."/>
            <person name="Sone E.D."/>
            <person name="Koren S."/>
            <person name="Silverstein K.A.T."/>
            <person name="Beckman K.B."/>
            <person name="Gohl D.M."/>
        </authorList>
    </citation>
    <scope>NUCLEOTIDE SEQUENCE</scope>
    <source>
        <strain evidence="1">Duluth1</strain>
        <tissue evidence="1">Whole animal</tissue>
    </source>
</reference>
<dbReference type="EMBL" id="JAIWYP010000003">
    <property type="protein sequence ID" value="KAH3844804.1"/>
    <property type="molecule type" value="Genomic_DNA"/>
</dbReference>
<name>A0A9D4KSJ9_DREPO</name>
<protein>
    <submittedName>
        <fullName evidence="1">Uncharacterized protein</fullName>
    </submittedName>
</protein>
<dbReference type="Proteomes" id="UP000828390">
    <property type="component" value="Unassembled WGS sequence"/>
</dbReference>